<protein>
    <submittedName>
        <fullName evidence="4">Ras-specific guanine nucleotide-releasing factor RalGPS1</fullName>
    </submittedName>
</protein>
<dbReference type="PROSITE" id="PS50009">
    <property type="entry name" value="RASGEF_CAT"/>
    <property type="match status" value="1"/>
</dbReference>
<keyword evidence="1 2" id="KW-0344">Guanine-nucleotide releasing factor</keyword>
<dbReference type="InterPro" id="IPR023578">
    <property type="entry name" value="Ras_GEF_dom_sf"/>
</dbReference>
<keyword evidence="5" id="KW-1185">Reference proteome</keyword>
<evidence type="ECO:0000313" key="4">
    <source>
        <dbReference type="EMBL" id="EFN78879.1"/>
    </source>
</evidence>
<feature type="domain" description="Ras-GEF" evidence="3">
    <location>
        <begin position="11"/>
        <end position="262"/>
    </location>
</feature>
<dbReference type="Gene3D" id="1.10.840.10">
    <property type="entry name" value="Ras guanine-nucleotide exchange factors catalytic domain"/>
    <property type="match status" value="1"/>
</dbReference>
<dbReference type="AlphaFoldDB" id="E2BZI1"/>
<evidence type="ECO:0000256" key="1">
    <source>
        <dbReference type="ARBA" id="ARBA00022658"/>
    </source>
</evidence>
<proteinExistence type="predicted"/>
<dbReference type="STRING" id="610380.E2BZI1"/>
<dbReference type="OMA" id="TENNAWT"/>
<evidence type="ECO:0000313" key="5">
    <source>
        <dbReference type="Proteomes" id="UP000008237"/>
    </source>
</evidence>
<reference evidence="4 5" key="1">
    <citation type="journal article" date="2010" name="Science">
        <title>Genomic comparison of the ants Camponotus floridanus and Harpegnathos saltator.</title>
        <authorList>
            <person name="Bonasio R."/>
            <person name="Zhang G."/>
            <person name="Ye C."/>
            <person name="Mutti N.S."/>
            <person name="Fang X."/>
            <person name="Qin N."/>
            <person name="Donahue G."/>
            <person name="Yang P."/>
            <person name="Li Q."/>
            <person name="Li C."/>
            <person name="Zhang P."/>
            <person name="Huang Z."/>
            <person name="Berger S.L."/>
            <person name="Reinberg D."/>
            <person name="Wang J."/>
            <person name="Liebig J."/>
        </authorList>
    </citation>
    <scope>NUCLEOTIDE SEQUENCE [LARGE SCALE GENOMIC DNA]</scope>
    <source>
        <strain evidence="4 5">R22 G/1</strain>
    </source>
</reference>
<dbReference type="GO" id="GO:0005085">
    <property type="term" value="F:guanyl-nucleotide exchange factor activity"/>
    <property type="evidence" value="ECO:0007669"/>
    <property type="project" value="UniProtKB-KW"/>
</dbReference>
<dbReference type="SUPFAM" id="SSF48366">
    <property type="entry name" value="Ras GEF"/>
    <property type="match status" value="1"/>
</dbReference>
<evidence type="ECO:0000259" key="3">
    <source>
        <dbReference type="PROSITE" id="PS50009"/>
    </source>
</evidence>
<dbReference type="Pfam" id="PF00617">
    <property type="entry name" value="RasGEF"/>
    <property type="match status" value="1"/>
</dbReference>
<dbReference type="GO" id="GO:0007265">
    <property type="term" value="P:Ras protein signal transduction"/>
    <property type="evidence" value="ECO:0007669"/>
    <property type="project" value="TreeGrafter"/>
</dbReference>
<evidence type="ECO:0000256" key="2">
    <source>
        <dbReference type="PROSITE-ProRule" id="PRU00168"/>
    </source>
</evidence>
<dbReference type="OrthoDB" id="6021951at2759"/>
<dbReference type="InterPro" id="IPR036964">
    <property type="entry name" value="RASGEF_cat_dom_sf"/>
</dbReference>
<dbReference type="SMART" id="SM00147">
    <property type="entry name" value="RasGEF"/>
    <property type="match status" value="1"/>
</dbReference>
<dbReference type="EMBL" id="GL451627">
    <property type="protein sequence ID" value="EFN78879.1"/>
    <property type="molecule type" value="Genomic_DNA"/>
</dbReference>
<name>E2BZI1_HARSA</name>
<gene>
    <name evidence="4" type="ORF">EAI_02287</name>
</gene>
<dbReference type="PANTHER" id="PTHR23113:SF368">
    <property type="entry name" value="CELL DIVISION CONTROL PROTEIN 25"/>
    <property type="match status" value="1"/>
</dbReference>
<accession>E2BZI1</accession>
<dbReference type="GO" id="GO:0005886">
    <property type="term" value="C:plasma membrane"/>
    <property type="evidence" value="ECO:0007669"/>
    <property type="project" value="TreeGrafter"/>
</dbReference>
<sequence length="347" mass="40345">MNLRITVWDLDSGTLATQLTMIDRDLFVRIPTTEIDVLVHQKSSRNAPNLGAWIAFSHRIACLTVSEILAIRKLDMRTRIMARFINAAEKCFALGNFQSCRSILAGLQAPPIHRLRKSWSYLRTHHASRYESMEKLSKVYKSPRCSRYQRAWAAAERRPPCMPYVGHFLLKVLELNDSRGIQANFASSARKQSTVRIACASPLSVNNNVRSRDEENPTVPKRCLARRFLTTTLTRIRFTTRKNNVNETENNAWTLGQRYLARKFFRRWHIIRLASKARVANEKRSAKNMDSKTQRVLDVAAWLTDRQRSAQTYNFTLHSFAHEFLLKARYREDRENFFISLKLEPPT</sequence>
<dbReference type="PANTHER" id="PTHR23113">
    <property type="entry name" value="GUANINE NUCLEOTIDE EXCHANGE FACTOR"/>
    <property type="match status" value="1"/>
</dbReference>
<dbReference type="InterPro" id="IPR008937">
    <property type="entry name" value="Ras-like_GEF"/>
</dbReference>
<dbReference type="Proteomes" id="UP000008237">
    <property type="component" value="Unassembled WGS sequence"/>
</dbReference>
<organism evidence="5">
    <name type="scientific">Harpegnathos saltator</name>
    <name type="common">Jerdon's jumping ant</name>
    <dbReference type="NCBI Taxonomy" id="610380"/>
    <lineage>
        <taxon>Eukaryota</taxon>
        <taxon>Metazoa</taxon>
        <taxon>Ecdysozoa</taxon>
        <taxon>Arthropoda</taxon>
        <taxon>Hexapoda</taxon>
        <taxon>Insecta</taxon>
        <taxon>Pterygota</taxon>
        <taxon>Neoptera</taxon>
        <taxon>Endopterygota</taxon>
        <taxon>Hymenoptera</taxon>
        <taxon>Apocrita</taxon>
        <taxon>Aculeata</taxon>
        <taxon>Formicoidea</taxon>
        <taxon>Formicidae</taxon>
        <taxon>Ponerinae</taxon>
        <taxon>Ponerini</taxon>
        <taxon>Harpegnathos</taxon>
    </lineage>
</organism>
<dbReference type="InterPro" id="IPR001895">
    <property type="entry name" value="RASGEF_cat_dom"/>
</dbReference>
<dbReference type="InParanoid" id="E2BZI1"/>